<evidence type="ECO:0008006" key="3">
    <source>
        <dbReference type="Google" id="ProtNLM"/>
    </source>
</evidence>
<sequence length="346" mass="39688">MLNWDFWQKTVKLFEKSSNITYKFYKAGPSVFRISFHGLENIENFTKAINHLEIKEEDGLFDFNILVSDLVNGEIMLPEPSWSWEEDVDEKGFIASEDKTLLKGRFLGWQNTFYLLNLEQKTGIYWTKNNREIPEWERSFPFRDIFHQFWSFNSDLLILHAAAVGTKEGGLLLTGKGGSGKSTAALACLNSNLKYAGDDLVLVDVAKAKIYSLYNVAKLENHQLLMFPHLRNHIYNEQALPNQKAQLFLFDHFKELLIKEMPLKGIAVTKYSHEVYTSYELSTEAEGLKALAPSTICLLQENQKHIGAIVEVCRKFPVYKLLTGTELQTIPNLIEELIQKLNPSTL</sequence>
<dbReference type="SUPFAM" id="SSF53795">
    <property type="entry name" value="PEP carboxykinase-like"/>
    <property type="match status" value="1"/>
</dbReference>
<accession>A0AAE3H5X1</accession>
<dbReference type="EMBL" id="RJUF01000192">
    <property type="protein sequence ID" value="MCP9765799.1"/>
    <property type="molecule type" value="Genomic_DNA"/>
</dbReference>
<comment type="caution">
    <text evidence="1">The sequence shown here is derived from an EMBL/GenBank/DDBJ whole genome shotgun (WGS) entry which is preliminary data.</text>
</comment>
<evidence type="ECO:0000313" key="2">
    <source>
        <dbReference type="Proteomes" id="UP001204144"/>
    </source>
</evidence>
<dbReference type="AlphaFoldDB" id="A0AAE3H5X1"/>
<reference evidence="1 2" key="1">
    <citation type="submission" date="2018-11" db="EMBL/GenBank/DDBJ databases">
        <title>Novel bacteria species description.</title>
        <authorList>
            <person name="Han J.-H."/>
        </authorList>
    </citation>
    <scope>NUCLEOTIDE SEQUENCE [LARGE SCALE GENOMIC DNA]</scope>
    <source>
        <strain evidence="1 2">KCTC23259</strain>
    </source>
</reference>
<keyword evidence="2" id="KW-1185">Reference proteome</keyword>
<dbReference type="Proteomes" id="UP001204144">
    <property type="component" value="Unassembled WGS sequence"/>
</dbReference>
<protein>
    <recommendedName>
        <fullName evidence="3">Serine kinase</fullName>
    </recommendedName>
</protein>
<name>A0AAE3H5X1_9BACT</name>
<evidence type="ECO:0000313" key="1">
    <source>
        <dbReference type="EMBL" id="MCP9765799.1"/>
    </source>
</evidence>
<dbReference type="InterPro" id="IPR027417">
    <property type="entry name" value="P-loop_NTPase"/>
</dbReference>
<dbReference type="RefSeq" id="WP_255039504.1">
    <property type="nucleotide sequence ID" value="NZ_RJUF01000192.1"/>
</dbReference>
<gene>
    <name evidence="1" type="ORF">EGI31_22925</name>
</gene>
<dbReference type="Gene3D" id="3.40.50.300">
    <property type="entry name" value="P-loop containing nucleotide triphosphate hydrolases"/>
    <property type="match status" value="1"/>
</dbReference>
<proteinExistence type="predicted"/>
<organism evidence="1 2">
    <name type="scientific">Lacihabitans soyangensis</name>
    <dbReference type="NCBI Taxonomy" id="869394"/>
    <lineage>
        <taxon>Bacteria</taxon>
        <taxon>Pseudomonadati</taxon>
        <taxon>Bacteroidota</taxon>
        <taxon>Cytophagia</taxon>
        <taxon>Cytophagales</taxon>
        <taxon>Leadbetterellaceae</taxon>
        <taxon>Lacihabitans</taxon>
    </lineage>
</organism>